<dbReference type="OrthoDB" id="36424at2157"/>
<dbReference type="STRING" id="351160.RRC362"/>
<proteinExistence type="predicted"/>
<dbReference type="Pfam" id="PF03692">
    <property type="entry name" value="CxxCxxCC"/>
    <property type="match status" value="1"/>
</dbReference>
<sequence length="182" mass="21319">MQETIKDRFECRQCGNCCRSNSMLPLTLDDIYRIADFLDMGPDEFFQEYCKEMVIGGSVTPMAYLTREDGCPFLKDNLCSIHFVKPLLCKYMPSTIFGSSQYLRSKMPSSCDVQRARNGWKINDTDSVKERYMVSMILTSIYYSNYGKFDYESAKPYIYRILLINRNRKNLYDLVDNHQVTN</sequence>
<name>Q0W0L5_METAR</name>
<evidence type="ECO:0008006" key="3">
    <source>
        <dbReference type="Google" id="ProtNLM"/>
    </source>
</evidence>
<evidence type="ECO:0000313" key="2">
    <source>
        <dbReference type="Proteomes" id="UP000000663"/>
    </source>
</evidence>
<dbReference type="RefSeq" id="WP_012034517.1">
    <property type="nucleotide sequence ID" value="NC_009464.1"/>
</dbReference>
<dbReference type="KEGG" id="rci:RRC362"/>
<dbReference type="Proteomes" id="UP000000663">
    <property type="component" value="Chromosome"/>
</dbReference>
<dbReference type="GeneID" id="5143954"/>
<evidence type="ECO:0000313" key="1">
    <source>
        <dbReference type="EMBL" id="CAJ38078.1"/>
    </source>
</evidence>
<gene>
    <name evidence="1" type="ORF">RRC362</name>
</gene>
<dbReference type="AlphaFoldDB" id="Q0W0L5"/>
<dbReference type="PANTHER" id="PTHR35866">
    <property type="entry name" value="PUTATIVE-RELATED"/>
    <property type="match status" value="1"/>
</dbReference>
<reference evidence="1 2" key="1">
    <citation type="journal article" date="2006" name="Science">
        <title>Genome of rice cluster I archaea -- the key methane producers in the rice rhizosphere.</title>
        <authorList>
            <person name="Erkel C."/>
            <person name="Kube M."/>
            <person name="Reinhardt R."/>
            <person name="Liesack W."/>
        </authorList>
    </citation>
    <scope>NUCLEOTIDE SEQUENCE [LARGE SCALE GENOMIC DNA]</scope>
    <source>
        <strain evidence="2">DSM 22066 / NBRC 105507 / MRE50</strain>
    </source>
</reference>
<dbReference type="eggNOG" id="arCOG02579">
    <property type="taxonomic scope" value="Archaea"/>
</dbReference>
<protein>
    <recommendedName>
        <fullName evidence="3">Fe-S-cluster oxidoreductase</fullName>
    </recommendedName>
</protein>
<dbReference type="PANTHER" id="PTHR35866:SF1">
    <property type="entry name" value="YKGJ FAMILY CYSTEINE CLUSTER PROTEIN"/>
    <property type="match status" value="1"/>
</dbReference>
<accession>Q0W0L5</accession>
<organism evidence="1 2">
    <name type="scientific">Methanocella arvoryzae (strain DSM 22066 / NBRC 105507 / MRE50)</name>
    <dbReference type="NCBI Taxonomy" id="351160"/>
    <lineage>
        <taxon>Archaea</taxon>
        <taxon>Methanobacteriati</taxon>
        <taxon>Methanobacteriota</taxon>
        <taxon>Stenosarchaea group</taxon>
        <taxon>Methanomicrobia</taxon>
        <taxon>Methanocellales</taxon>
        <taxon>Methanocellaceae</taxon>
        <taxon>Methanocella</taxon>
    </lineage>
</organism>
<dbReference type="EMBL" id="AM114193">
    <property type="protein sequence ID" value="CAJ38078.1"/>
    <property type="molecule type" value="Genomic_DNA"/>
</dbReference>
<keyword evidence="2" id="KW-1185">Reference proteome</keyword>
<dbReference type="InterPro" id="IPR005358">
    <property type="entry name" value="Puta_zinc/iron-chelating_dom"/>
</dbReference>